<accession>A0A8W7P9L8</accession>
<name>A0A8W7P9L8_ANOCL</name>
<reference evidence="2" key="1">
    <citation type="submission" date="2022-08" db="UniProtKB">
        <authorList>
            <consortium name="EnsemblMetazoa"/>
        </authorList>
    </citation>
    <scope>IDENTIFICATION</scope>
</reference>
<keyword evidence="1" id="KW-0812">Transmembrane</keyword>
<dbReference type="Proteomes" id="UP000075882">
    <property type="component" value="Unassembled WGS sequence"/>
</dbReference>
<dbReference type="EnsemblMetazoa" id="ACOM027963-RA">
    <property type="protein sequence ID" value="ACOM027963-PA.1"/>
    <property type="gene ID" value="ACOM027963"/>
</dbReference>
<sequence length="117" mass="13615">MSHHLPLFFNYNLHALVCILDVLTLLLLLLLLMLLLILLLLSSNERNLVRRRDVNDLRRFARRLRDGVDSGETLEHQLALQLAEPLLVDVEPDLERPLAQLESIILDRRLVLRLQVI</sequence>
<keyword evidence="1" id="KW-0472">Membrane</keyword>
<proteinExistence type="predicted"/>
<evidence type="ECO:0000313" key="2">
    <source>
        <dbReference type="EnsemblMetazoa" id="ACOM027963-PA.1"/>
    </source>
</evidence>
<evidence type="ECO:0000256" key="1">
    <source>
        <dbReference type="SAM" id="Phobius"/>
    </source>
</evidence>
<dbReference type="AlphaFoldDB" id="A0A8W7P9L8"/>
<feature type="transmembrane region" description="Helical" evidence="1">
    <location>
        <begin position="12"/>
        <end position="41"/>
    </location>
</feature>
<organism evidence="2">
    <name type="scientific">Anopheles coluzzii</name>
    <name type="common">African malaria mosquito</name>
    <dbReference type="NCBI Taxonomy" id="1518534"/>
    <lineage>
        <taxon>Eukaryota</taxon>
        <taxon>Metazoa</taxon>
        <taxon>Ecdysozoa</taxon>
        <taxon>Arthropoda</taxon>
        <taxon>Hexapoda</taxon>
        <taxon>Insecta</taxon>
        <taxon>Pterygota</taxon>
        <taxon>Neoptera</taxon>
        <taxon>Endopterygota</taxon>
        <taxon>Diptera</taxon>
        <taxon>Nematocera</taxon>
        <taxon>Culicoidea</taxon>
        <taxon>Culicidae</taxon>
        <taxon>Anophelinae</taxon>
        <taxon>Anopheles</taxon>
    </lineage>
</organism>
<protein>
    <submittedName>
        <fullName evidence="2">Uncharacterized protein</fullName>
    </submittedName>
</protein>
<keyword evidence="1" id="KW-1133">Transmembrane helix</keyword>